<evidence type="ECO:0000313" key="2">
    <source>
        <dbReference type="Proteomes" id="UP000000310"/>
    </source>
</evidence>
<gene>
    <name evidence="1" type="ordered locus">Pedsa_0948</name>
</gene>
<dbReference type="Proteomes" id="UP000000310">
    <property type="component" value="Chromosome"/>
</dbReference>
<dbReference type="OrthoDB" id="1064922at2"/>
<reference evidence="1 2" key="1">
    <citation type="journal article" date="2011" name="Stand. Genomic Sci.">
        <title>Complete genome sequence of the gliding, heparinolytic Pedobacter saltans type strain (113).</title>
        <authorList>
            <person name="Liolios K."/>
            <person name="Sikorski J."/>
            <person name="Lu M."/>
            <person name="Nolan M."/>
            <person name="Lapidus A."/>
            <person name="Lucas S."/>
            <person name="Hammon N."/>
            <person name="Deshpande S."/>
            <person name="Cheng J.F."/>
            <person name="Tapia R."/>
            <person name="Han C."/>
            <person name="Goodwin L."/>
            <person name="Pitluck S."/>
            <person name="Huntemann M."/>
            <person name="Ivanova N."/>
            <person name="Pagani I."/>
            <person name="Mavromatis K."/>
            <person name="Ovchinikova G."/>
            <person name="Pati A."/>
            <person name="Chen A."/>
            <person name="Palaniappan K."/>
            <person name="Land M."/>
            <person name="Hauser L."/>
            <person name="Brambilla E.M."/>
            <person name="Kotsyurbenko O."/>
            <person name="Rohde M."/>
            <person name="Tindall B.J."/>
            <person name="Abt B."/>
            <person name="Goker M."/>
            <person name="Detter J.C."/>
            <person name="Woyke T."/>
            <person name="Bristow J."/>
            <person name="Eisen J.A."/>
            <person name="Markowitz V."/>
            <person name="Hugenholtz P."/>
            <person name="Klenk H.P."/>
            <person name="Kyrpides N.C."/>
        </authorList>
    </citation>
    <scope>NUCLEOTIDE SEQUENCE [LARGE SCALE GENOMIC DNA]</scope>
    <source>
        <strain evidence="2">ATCC 51119 / DSM 12145 / JCM 21818 / LMG 10337 / NBRC 100064 / NCIMB 13643</strain>
    </source>
</reference>
<proteinExistence type="predicted"/>
<keyword evidence="2" id="KW-1185">Reference proteome</keyword>
<protein>
    <submittedName>
        <fullName evidence="1">Peptidase U35 phage prohead HK97</fullName>
    </submittedName>
</protein>
<dbReference type="RefSeq" id="WP_013632020.1">
    <property type="nucleotide sequence ID" value="NC_015177.1"/>
</dbReference>
<dbReference type="STRING" id="762903.Pedsa_0948"/>
<reference evidence="2" key="2">
    <citation type="submission" date="2011-02" db="EMBL/GenBank/DDBJ databases">
        <title>The complete genome of Pedobacter saltans DSM 12145.</title>
        <authorList>
            <consortium name="US DOE Joint Genome Institute (JGI-PGF)"/>
            <person name="Lucas S."/>
            <person name="Copeland A."/>
            <person name="Lapidus A."/>
            <person name="Bruce D."/>
            <person name="Goodwin L."/>
            <person name="Pitluck S."/>
            <person name="Kyrpides N."/>
            <person name="Mavromatis K."/>
            <person name="Pagani I."/>
            <person name="Ivanova N."/>
            <person name="Ovchinnikova G."/>
            <person name="Lu M."/>
            <person name="Detter J.C."/>
            <person name="Han C."/>
            <person name="Land M."/>
            <person name="Hauser L."/>
            <person name="Markowitz V."/>
            <person name="Cheng J.-F."/>
            <person name="Hugenholtz P."/>
            <person name="Woyke T."/>
            <person name="Wu D."/>
            <person name="Tindall B."/>
            <person name="Pomrenke H.G."/>
            <person name="Brambilla E."/>
            <person name="Klenk H.-P."/>
            <person name="Eisen J.A."/>
        </authorList>
    </citation>
    <scope>NUCLEOTIDE SEQUENCE [LARGE SCALE GENOMIC DNA]</scope>
    <source>
        <strain evidence="2">ATCC 51119 / DSM 12145 / JCM 21818 / LMG 10337 / NBRC 100064 / NCIMB 13643</strain>
    </source>
</reference>
<organism evidence="1 2">
    <name type="scientific">Pseudopedobacter saltans (strain ATCC 51119 / DSM 12145 / JCM 21818 / CCUG 39354 / LMG 10337 / NBRC 100064 / NCIMB 13643)</name>
    <name type="common">Pedobacter saltans</name>
    <dbReference type="NCBI Taxonomy" id="762903"/>
    <lineage>
        <taxon>Bacteria</taxon>
        <taxon>Pseudomonadati</taxon>
        <taxon>Bacteroidota</taxon>
        <taxon>Sphingobacteriia</taxon>
        <taxon>Sphingobacteriales</taxon>
        <taxon>Sphingobacteriaceae</taxon>
        <taxon>Pseudopedobacter</taxon>
    </lineage>
</organism>
<accession>F0SAE3</accession>
<dbReference type="EMBL" id="CP002545">
    <property type="protein sequence ID" value="ADY51520.1"/>
    <property type="molecule type" value="Genomic_DNA"/>
</dbReference>
<dbReference type="HOGENOM" id="CLU_073787_0_0_10"/>
<dbReference type="KEGG" id="psn:Pedsa_0948"/>
<name>F0SAE3_PSESL</name>
<sequence>MSKKSFILNDETKVNSYGFRVPNDKIKLDRFKENAVLLYMHRRGEVHGRWENIRIEGTKLLADPVFDLDDPESKKIAGKVERGFLKGASIYLHFTKETTFHEGADGNLELHNSEAFEGSIVDIPSNADCVKLFADDKEMDSKEIRGIMLSAMPQDEKPERPPIKTYDKQDKSKTTKMEKFKLSAQAVAVLVGVGLSASAETENEVNNLIEQLGTKLTAEMTAHQLEKTAREGLQNQINAEKAVALTALVDQAVTDGKISATQKETFVALGFDGAKSIIDGLPGKTSLGSQVNNPGGAALGAEPKNVDEFAAMPLEQQLAFKNNNPTGYAKLFA</sequence>
<dbReference type="AlphaFoldDB" id="F0SAE3"/>
<dbReference type="eggNOG" id="COG3740">
    <property type="taxonomic scope" value="Bacteria"/>
</dbReference>
<evidence type="ECO:0000313" key="1">
    <source>
        <dbReference type="EMBL" id="ADY51520.1"/>
    </source>
</evidence>